<dbReference type="InterPro" id="IPR041489">
    <property type="entry name" value="PDZ_6"/>
</dbReference>
<dbReference type="OrthoDB" id="9782003at2"/>
<dbReference type="EC" id="3.4.24.-" evidence="11"/>
<dbReference type="SUPFAM" id="SSF50156">
    <property type="entry name" value="PDZ domain-like"/>
    <property type="match status" value="1"/>
</dbReference>
<comment type="caution">
    <text evidence="13">The sequence shown here is derived from an EMBL/GenBank/DDBJ whole genome shotgun (WGS) entry which is preliminary data.</text>
</comment>
<evidence type="ECO:0000259" key="12">
    <source>
        <dbReference type="SMART" id="SM00228"/>
    </source>
</evidence>
<protein>
    <recommendedName>
        <fullName evidence="11">Zinc metalloprotease</fullName>
        <ecNumber evidence="11">3.4.24.-</ecNumber>
    </recommendedName>
</protein>
<evidence type="ECO:0000256" key="2">
    <source>
        <dbReference type="ARBA" id="ARBA00004141"/>
    </source>
</evidence>
<dbReference type="InterPro" id="IPR004387">
    <property type="entry name" value="Pept_M50_Zn"/>
</dbReference>
<keyword evidence="9 11" id="KW-0482">Metalloprotease</keyword>
<dbReference type="InterPro" id="IPR036034">
    <property type="entry name" value="PDZ_sf"/>
</dbReference>
<dbReference type="Pfam" id="PF02163">
    <property type="entry name" value="Peptidase_M50"/>
    <property type="match status" value="1"/>
</dbReference>
<evidence type="ECO:0000256" key="10">
    <source>
        <dbReference type="ARBA" id="ARBA00023136"/>
    </source>
</evidence>
<dbReference type="GO" id="GO:0016020">
    <property type="term" value="C:membrane"/>
    <property type="evidence" value="ECO:0007669"/>
    <property type="project" value="UniProtKB-SubCell"/>
</dbReference>
<sequence length="370" mass="38874">MMSLLSTLVPFVFVMTVVVFFHELGHFLVGRWCGVKVDAFSIGFGPELFARVDRYGTRWRLAAIPLGGYVKFHGDPNAASVGTSEAVSTMSPAERAVTFAAQPVHERAAIVAAGPIANFILAIVIMTGIFYVEGRSILLPRVATVQADSAAARAGFAPGDVVTSIDGQPIRSFVDMQKIVSASSGVALAFGVERDGHDVSLTATPERRDVKGALGTASIGVLGVAASTDPHDVRTERLGLGDAAAEAAHDTWFVIDRTAAYVSGLVLGREKPDQLSGPIGVAGVAGQVAKIGIGPLFNLIAILSISIGLINLVPVPLLDGGHLLYFAFEALRGRPMSLGAQEFGFKIGLALVSMLMIFATYNDLAHYARG</sequence>
<feature type="transmembrane region" description="Helical" evidence="11">
    <location>
        <begin position="343"/>
        <end position="361"/>
    </location>
</feature>
<evidence type="ECO:0000256" key="1">
    <source>
        <dbReference type="ARBA" id="ARBA00001947"/>
    </source>
</evidence>
<proteinExistence type="inferred from homology"/>
<keyword evidence="5 11" id="KW-0812">Transmembrane</keyword>
<evidence type="ECO:0000313" key="13">
    <source>
        <dbReference type="EMBL" id="RYB05811.1"/>
    </source>
</evidence>
<dbReference type="GO" id="GO:0046872">
    <property type="term" value="F:metal ion binding"/>
    <property type="evidence" value="ECO:0007669"/>
    <property type="project" value="UniProtKB-KW"/>
</dbReference>
<feature type="transmembrane region" description="Helical" evidence="11">
    <location>
        <begin position="296"/>
        <end position="318"/>
    </location>
</feature>
<dbReference type="PANTHER" id="PTHR42837">
    <property type="entry name" value="REGULATOR OF SIGMA-E PROTEASE RSEP"/>
    <property type="match status" value="1"/>
</dbReference>
<evidence type="ECO:0000313" key="14">
    <source>
        <dbReference type="Proteomes" id="UP000289411"/>
    </source>
</evidence>
<dbReference type="InterPro" id="IPR008915">
    <property type="entry name" value="Peptidase_M50"/>
</dbReference>
<dbReference type="CDD" id="cd23081">
    <property type="entry name" value="cpPDZ_EcRseP-like"/>
    <property type="match status" value="1"/>
</dbReference>
<dbReference type="Gene3D" id="2.30.42.10">
    <property type="match status" value="1"/>
</dbReference>
<keyword evidence="8 11" id="KW-1133">Transmembrane helix</keyword>
<dbReference type="SMART" id="SM00228">
    <property type="entry name" value="PDZ"/>
    <property type="match status" value="1"/>
</dbReference>
<evidence type="ECO:0000256" key="8">
    <source>
        <dbReference type="ARBA" id="ARBA00022989"/>
    </source>
</evidence>
<evidence type="ECO:0000256" key="3">
    <source>
        <dbReference type="ARBA" id="ARBA00007931"/>
    </source>
</evidence>
<dbReference type="AlphaFoldDB" id="A0A4Q2RF82"/>
<comment type="similarity">
    <text evidence="3 11">Belongs to the peptidase M50B family.</text>
</comment>
<feature type="domain" description="PDZ" evidence="12">
    <location>
        <begin position="128"/>
        <end position="196"/>
    </location>
</feature>
<keyword evidence="14" id="KW-1185">Reference proteome</keyword>
<dbReference type="InterPro" id="IPR001478">
    <property type="entry name" value="PDZ"/>
</dbReference>
<dbReference type="PANTHER" id="PTHR42837:SF2">
    <property type="entry name" value="MEMBRANE METALLOPROTEASE ARASP2, CHLOROPLASTIC-RELATED"/>
    <property type="match status" value="1"/>
</dbReference>
<organism evidence="13 14">
    <name type="scientific">Lichenibacterium ramalinae</name>
    <dbReference type="NCBI Taxonomy" id="2316527"/>
    <lineage>
        <taxon>Bacteria</taxon>
        <taxon>Pseudomonadati</taxon>
        <taxon>Pseudomonadota</taxon>
        <taxon>Alphaproteobacteria</taxon>
        <taxon>Hyphomicrobiales</taxon>
        <taxon>Lichenihabitantaceae</taxon>
        <taxon>Lichenibacterium</taxon>
    </lineage>
</organism>
<feature type="transmembrane region" description="Helical" evidence="11">
    <location>
        <begin position="108"/>
        <end position="132"/>
    </location>
</feature>
<evidence type="ECO:0000256" key="11">
    <source>
        <dbReference type="RuleBase" id="RU362031"/>
    </source>
</evidence>
<comment type="cofactor">
    <cofactor evidence="1 11">
        <name>Zn(2+)</name>
        <dbReference type="ChEBI" id="CHEBI:29105"/>
    </cofactor>
</comment>
<keyword evidence="6 11" id="KW-0378">Hydrolase</keyword>
<dbReference type="GO" id="GO:0006508">
    <property type="term" value="P:proteolysis"/>
    <property type="evidence" value="ECO:0007669"/>
    <property type="project" value="UniProtKB-KW"/>
</dbReference>
<keyword evidence="4 13" id="KW-0645">Protease</keyword>
<dbReference type="EMBL" id="QYBC01000006">
    <property type="protein sequence ID" value="RYB05811.1"/>
    <property type="molecule type" value="Genomic_DNA"/>
</dbReference>
<name>A0A4Q2RF82_9HYPH</name>
<accession>A0A4Q2RF82</accession>
<evidence type="ECO:0000256" key="9">
    <source>
        <dbReference type="ARBA" id="ARBA00023049"/>
    </source>
</evidence>
<keyword evidence="11" id="KW-0479">Metal-binding</keyword>
<gene>
    <name evidence="13" type="primary">rseP</name>
    <name evidence="13" type="ORF">D3272_08955</name>
</gene>
<dbReference type="NCBIfam" id="TIGR00054">
    <property type="entry name" value="RIP metalloprotease RseP"/>
    <property type="match status" value="1"/>
</dbReference>
<dbReference type="CDD" id="cd06163">
    <property type="entry name" value="S2P-M50_PDZ_RseP-like"/>
    <property type="match status" value="1"/>
</dbReference>
<evidence type="ECO:0000256" key="5">
    <source>
        <dbReference type="ARBA" id="ARBA00022692"/>
    </source>
</evidence>
<reference evidence="13 14" key="1">
    <citation type="submission" date="2018-09" db="EMBL/GenBank/DDBJ databases">
        <authorList>
            <person name="Grouzdev D.S."/>
            <person name="Krutkina M.S."/>
        </authorList>
    </citation>
    <scope>NUCLEOTIDE SEQUENCE [LARGE SCALE GENOMIC DNA]</scope>
    <source>
        <strain evidence="13 14">RmlP001</strain>
    </source>
</reference>
<evidence type="ECO:0000256" key="6">
    <source>
        <dbReference type="ARBA" id="ARBA00022801"/>
    </source>
</evidence>
<dbReference type="GO" id="GO:0004222">
    <property type="term" value="F:metalloendopeptidase activity"/>
    <property type="evidence" value="ECO:0007669"/>
    <property type="project" value="InterPro"/>
</dbReference>
<evidence type="ECO:0000256" key="4">
    <source>
        <dbReference type="ARBA" id="ARBA00022670"/>
    </source>
</evidence>
<evidence type="ECO:0000256" key="7">
    <source>
        <dbReference type="ARBA" id="ARBA00022833"/>
    </source>
</evidence>
<keyword evidence="10 11" id="KW-0472">Membrane</keyword>
<comment type="subcellular location">
    <subcellularLocation>
        <location evidence="2">Membrane</location>
        <topology evidence="2">Multi-pass membrane protein</topology>
    </subcellularLocation>
</comment>
<dbReference type="Pfam" id="PF17820">
    <property type="entry name" value="PDZ_6"/>
    <property type="match status" value="1"/>
</dbReference>
<dbReference type="Proteomes" id="UP000289411">
    <property type="component" value="Unassembled WGS sequence"/>
</dbReference>
<reference evidence="13 14" key="2">
    <citation type="submission" date="2019-02" db="EMBL/GenBank/DDBJ databases">
        <title>'Lichenibacterium ramalinii' gen. nov. sp. nov., 'Lichenibacterium minor' gen. nov. sp. nov.</title>
        <authorList>
            <person name="Pankratov T."/>
        </authorList>
    </citation>
    <scope>NUCLEOTIDE SEQUENCE [LARGE SCALE GENOMIC DNA]</scope>
    <source>
        <strain evidence="13 14">RmlP001</strain>
    </source>
</reference>
<keyword evidence="7 11" id="KW-0862">Zinc</keyword>